<gene>
    <name evidence="1" type="ORF">L1987_61314</name>
</gene>
<protein>
    <submittedName>
        <fullName evidence="1">Uncharacterized protein</fullName>
    </submittedName>
</protein>
<evidence type="ECO:0000313" key="2">
    <source>
        <dbReference type="Proteomes" id="UP001056120"/>
    </source>
</evidence>
<dbReference type="Proteomes" id="UP001056120">
    <property type="component" value="Linkage Group LG20"/>
</dbReference>
<sequence length="81" mass="8930">MILLSYIRVHLWPCSQTCSRPTNDHHLLTLLGVVPPSSLSITIVPSTYNSPFKLPYKFDPPSSLSVLSATLQLAIEHVSEA</sequence>
<reference evidence="1 2" key="2">
    <citation type="journal article" date="2022" name="Mol. Ecol. Resour.">
        <title>The genomes of chicory, endive, great burdock and yacon provide insights into Asteraceae paleo-polyploidization history and plant inulin production.</title>
        <authorList>
            <person name="Fan W."/>
            <person name="Wang S."/>
            <person name="Wang H."/>
            <person name="Wang A."/>
            <person name="Jiang F."/>
            <person name="Liu H."/>
            <person name="Zhao H."/>
            <person name="Xu D."/>
            <person name="Zhang Y."/>
        </authorList>
    </citation>
    <scope>NUCLEOTIDE SEQUENCE [LARGE SCALE GENOMIC DNA]</scope>
    <source>
        <strain evidence="2">cv. Yunnan</strain>
        <tissue evidence="1">Leaves</tissue>
    </source>
</reference>
<name>A0ACB9DAE2_9ASTR</name>
<dbReference type="EMBL" id="CM042037">
    <property type="protein sequence ID" value="KAI3743604.1"/>
    <property type="molecule type" value="Genomic_DNA"/>
</dbReference>
<organism evidence="1 2">
    <name type="scientific">Smallanthus sonchifolius</name>
    <dbReference type="NCBI Taxonomy" id="185202"/>
    <lineage>
        <taxon>Eukaryota</taxon>
        <taxon>Viridiplantae</taxon>
        <taxon>Streptophyta</taxon>
        <taxon>Embryophyta</taxon>
        <taxon>Tracheophyta</taxon>
        <taxon>Spermatophyta</taxon>
        <taxon>Magnoliopsida</taxon>
        <taxon>eudicotyledons</taxon>
        <taxon>Gunneridae</taxon>
        <taxon>Pentapetalae</taxon>
        <taxon>asterids</taxon>
        <taxon>campanulids</taxon>
        <taxon>Asterales</taxon>
        <taxon>Asteraceae</taxon>
        <taxon>Asteroideae</taxon>
        <taxon>Heliantheae alliance</taxon>
        <taxon>Millerieae</taxon>
        <taxon>Smallanthus</taxon>
    </lineage>
</organism>
<comment type="caution">
    <text evidence="1">The sequence shown here is derived from an EMBL/GenBank/DDBJ whole genome shotgun (WGS) entry which is preliminary data.</text>
</comment>
<proteinExistence type="predicted"/>
<keyword evidence="2" id="KW-1185">Reference proteome</keyword>
<evidence type="ECO:0000313" key="1">
    <source>
        <dbReference type="EMBL" id="KAI3743604.1"/>
    </source>
</evidence>
<accession>A0ACB9DAE2</accession>
<reference evidence="2" key="1">
    <citation type="journal article" date="2022" name="Mol. Ecol. Resour.">
        <title>The genomes of chicory, endive, great burdock and yacon provide insights into Asteraceae palaeo-polyploidization history and plant inulin production.</title>
        <authorList>
            <person name="Fan W."/>
            <person name="Wang S."/>
            <person name="Wang H."/>
            <person name="Wang A."/>
            <person name="Jiang F."/>
            <person name="Liu H."/>
            <person name="Zhao H."/>
            <person name="Xu D."/>
            <person name="Zhang Y."/>
        </authorList>
    </citation>
    <scope>NUCLEOTIDE SEQUENCE [LARGE SCALE GENOMIC DNA]</scope>
    <source>
        <strain evidence="2">cv. Yunnan</strain>
    </source>
</reference>